<evidence type="ECO:0000313" key="1">
    <source>
        <dbReference type="EMBL" id="KAG7498186.1"/>
    </source>
</evidence>
<accession>A0AAV6QYK6</accession>
<gene>
    <name evidence="1" type="ORF">JOB18_000731</name>
</gene>
<dbReference type="AlphaFoldDB" id="A0AAV6QYK6"/>
<proteinExistence type="predicted"/>
<evidence type="ECO:0000313" key="2">
    <source>
        <dbReference type="Proteomes" id="UP000693946"/>
    </source>
</evidence>
<keyword evidence="2" id="KW-1185">Reference proteome</keyword>
<comment type="caution">
    <text evidence="1">The sequence shown here is derived from an EMBL/GenBank/DDBJ whole genome shotgun (WGS) entry which is preliminary data.</text>
</comment>
<organism evidence="1 2">
    <name type="scientific">Solea senegalensis</name>
    <name type="common">Senegalese sole</name>
    <dbReference type="NCBI Taxonomy" id="28829"/>
    <lineage>
        <taxon>Eukaryota</taxon>
        <taxon>Metazoa</taxon>
        <taxon>Chordata</taxon>
        <taxon>Craniata</taxon>
        <taxon>Vertebrata</taxon>
        <taxon>Euteleostomi</taxon>
        <taxon>Actinopterygii</taxon>
        <taxon>Neopterygii</taxon>
        <taxon>Teleostei</taxon>
        <taxon>Neoteleostei</taxon>
        <taxon>Acanthomorphata</taxon>
        <taxon>Carangaria</taxon>
        <taxon>Pleuronectiformes</taxon>
        <taxon>Pleuronectoidei</taxon>
        <taxon>Soleidae</taxon>
        <taxon>Solea</taxon>
    </lineage>
</organism>
<sequence>MRCFTDRGLAVNAVFNHILATEATAVLAAAVLREWRTESGSASPHYSQFPASWWLNFVRKHPLKSSHHHHQRSKWLTL</sequence>
<dbReference type="Proteomes" id="UP000693946">
    <property type="component" value="Linkage Group LG21"/>
</dbReference>
<protein>
    <submittedName>
        <fullName evidence="1">Uncharacterized protein</fullName>
    </submittedName>
</protein>
<dbReference type="EMBL" id="JAGKHQ010000014">
    <property type="protein sequence ID" value="KAG7498186.1"/>
    <property type="molecule type" value="Genomic_DNA"/>
</dbReference>
<reference evidence="1 2" key="1">
    <citation type="journal article" date="2021" name="Sci. Rep.">
        <title>Chromosome anchoring in Senegalese sole (Solea senegalensis) reveals sex-associated markers and genome rearrangements in flatfish.</title>
        <authorList>
            <person name="Guerrero-Cozar I."/>
            <person name="Gomez-Garrido J."/>
            <person name="Berbel C."/>
            <person name="Martinez-Blanch J.F."/>
            <person name="Alioto T."/>
            <person name="Claros M.G."/>
            <person name="Gagnaire P.A."/>
            <person name="Manchado M."/>
        </authorList>
    </citation>
    <scope>NUCLEOTIDE SEQUENCE [LARGE SCALE GENOMIC DNA]</scope>
    <source>
        <strain evidence="1">Sse05_10M</strain>
    </source>
</reference>
<name>A0AAV6QYK6_SOLSE</name>